<dbReference type="RefSeq" id="XP_067761662.1">
    <property type="nucleotide sequence ID" value="XM_067910975.1"/>
</dbReference>
<accession>A0A9P8RVL4</accession>
<evidence type="ECO:0000256" key="2">
    <source>
        <dbReference type="SAM" id="SignalP"/>
    </source>
</evidence>
<evidence type="ECO:0000313" key="3">
    <source>
        <dbReference type="EMBL" id="KAH0570889.1"/>
    </source>
</evidence>
<feature type="transmembrane region" description="Helical" evidence="1">
    <location>
        <begin position="175"/>
        <end position="195"/>
    </location>
</feature>
<keyword evidence="1" id="KW-0472">Membrane</keyword>
<feature type="transmembrane region" description="Helical" evidence="1">
    <location>
        <begin position="340"/>
        <end position="360"/>
    </location>
</feature>
<keyword evidence="1" id="KW-1133">Transmembrane helix</keyword>
<feature type="transmembrane region" description="Helical" evidence="1">
    <location>
        <begin position="309"/>
        <end position="328"/>
    </location>
</feature>
<keyword evidence="4" id="KW-1185">Reference proteome</keyword>
<sequence>MHHVMRAICLLLADTAGVCAVGCLLPLYYYLVLGLSARNLLLYAPTIATEVSVQFVYFVNLCAHPPLAAFLRRRSRTAVFLLLLAAFQALGFASTGLQLLALRYVYAGSGADVCAMVGFGQLVVFLAMPLHDFLLGGRLTRGMDGFSASVFSILATKLVWAVFLDRTTRPDSHLVRVAGFLQFWPMVILMHDGVFRSYPAGDPLQHFGLHFAGVNFMSAVLFALTFAVDAVVNRSHYAGGFQPSVHGLFSWQCATVLWLASQILGARLYPLLPVPSRRGTAFWALWAAGSAVVLVLFDVLLVLFFNLVVFDLVIIGVLGAVDADGVAYRTGMDQWGTRPMFFFGFGTGIIYCLYLTAAGLSKSGAAGADCGPSDVEAAEDLELEETGGMEAGVAH</sequence>
<dbReference type="GeneID" id="94301205"/>
<feature type="transmembrane region" description="Helical" evidence="1">
    <location>
        <begin position="7"/>
        <end position="31"/>
    </location>
</feature>
<gene>
    <name evidence="3" type="ORF">SS50377_27182</name>
</gene>
<feature type="transmembrane region" description="Helical" evidence="1">
    <location>
        <begin position="207"/>
        <end position="228"/>
    </location>
</feature>
<evidence type="ECO:0000313" key="4">
    <source>
        <dbReference type="Proteomes" id="UP000018208"/>
    </source>
</evidence>
<name>A0A9P8RVL4_9EUKA</name>
<protein>
    <submittedName>
        <fullName evidence="3">Transmembrane domain-containing protein</fullName>
    </submittedName>
</protein>
<feature type="transmembrane region" description="Helical" evidence="1">
    <location>
        <begin position="142"/>
        <end position="163"/>
    </location>
</feature>
<feature type="transmembrane region" description="Helical" evidence="1">
    <location>
        <begin position="281"/>
        <end position="303"/>
    </location>
</feature>
<proteinExistence type="predicted"/>
<feature type="transmembrane region" description="Helical" evidence="1">
    <location>
        <begin position="248"/>
        <end position="269"/>
    </location>
</feature>
<feature type="transmembrane region" description="Helical" evidence="1">
    <location>
        <begin position="78"/>
        <end position="100"/>
    </location>
</feature>
<reference evidence="3 4" key="1">
    <citation type="journal article" date="2014" name="PLoS Genet.">
        <title>The Genome of Spironucleus salmonicida Highlights a Fish Pathogen Adapted to Fluctuating Environments.</title>
        <authorList>
            <person name="Xu F."/>
            <person name="Jerlstrom-Hultqvist J."/>
            <person name="Einarsson E."/>
            <person name="Astvaldsson A."/>
            <person name="Svard S.G."/>
            <person name="Andersson J.O."/>
        </authorList>
    </citation>
    <scope>NUCLEOTIDE SEQUENCE [LARGE SCALE GENOMIC DNA]</scope>
    <source>
        <strain evidence="3 4">ATCC 50377</strain>
    </source>
</reference>
<dbReference type="EMBL" id="AUWU02000007">
    <property type="protein sequence ID" value="KAH0570889.1"/>
    <property type="molecule type" value="Genomic_DNA"/>
</dbReference>
<comment type="caution">
    <text evidence="3">The sequence shown here is derived from an EMBL/GenBank/DDBJ whole genome shotgun (WGS) entry which is preliminary data.</text>
</comment>
<feature type="chain" id="PRO_5040513840" evidence="2">
    <location>
        <begin position="21"/>
        <end position="395"/>
    </location>
</feature>
<feature type="transmembrane region" description="Helical" evidence="1">
    <location>
        <begin position="106"/>
        <end position="130"/>
    </location>
</feature>
<feature type="signal peptide" evidence="2">
    <location>
        <begin position="1"/>
        <end position="20"/>
    </location>
</feature>
<keyword evidence="1 3" id="KW-0812">Transmembrane</keyword>
<organism evidence="3 4">
    <name type="scientific">Spironucleus salmonicida</name>
    <dbReference type="NCBI Taxonomy" id="348837"/>
    <lineage>
        <taxon>Eukaryota</taxon>
        <taxon>Metamonada</taxon>
        <taxon>Diplomonadida</taxon>
        <taxon>Hexamitidae</taxon>
        <taxon>Hexamitinae</taxon>
        <taxon>Spironucleus</taxon>
    </lineage>
</organism>
<dbReference type="Proteomes" id="UP000018208">
    <property type="component" value="Unassembled WGS sequence"/>
</dbReference>
<evidence type="ECO:0000256" key="1">
    <source>
        <dbReference type="SAM" id="Phobius"/>
    </source>
</evidence>
<dbReference type="AlphaFoldDB" id="A0A9P8RVL4"/>
<dbReference type="KEGG" id="ssao:94301205"/>
<keyword evidence="2" id="KW-0732">Signal</keyword>